<name>A0A226EC10_FOLCA</name>
<reference evidence="1 2" key="1">
    <citation type="submission" date="2015-12" db="EMBL/GenBank/DDBJ databases">
        <title>The genome of Folsomia candida.</title>
        <authorList>
            <person name="Faddeeva A."/>
            <person name="Derks M.F."/>
            <person name="Anvar Y."/>
            <person name="Smit S."/>
            <person name="Van Straalen N."/>
            <person name="Roelofs D."/>
        </authorList>
    </citation>
    <scope>NUCLEOTIDE SEQUENCE [LARGE SCALE GENOMIC DNA]</scope>
    <source>
        <strain evidence="1 2">VU population</strain>
        <tissue evidence="1">Whole body</tissue>
    </source>
</reference>
<organism evidence="1 2">
    <name type="scientific">Folsomia candida</name>
    <name type="common">Springtail</name>
    <dbReference type="NCBI Taxonomy" id="158441"/>
    <lineage>
        <taxon>Eukaryota</taxon>
        <taxon>Metazoa</taxon>
        <taxon>Ecdysozoa</taxon>
        <taxon>Arthropoda</taxon>
        <taxon>Hexapoda</taxon>
        <taxon>Collembola</taxon>
        <taxon>Entomobryomorpha</taxon>
        <taxon>Isotomoidea</taxon>
        <taxon>Isotomidae</taxon>
        <taxon>Proisotominae</taxon>
        <taxon>Folsomia</taxon>
    </lineage>
</organism>
<protein>
    <submittedName>
        <fullName evidence="1">Uncharacterized protein</fullName>
    </submittedName>
</protein>
<sequence>MKSALESEGEIIWDTRNVINKSILFLKITRDVALSKNPPSPKLNFDGGQDLTNRFTHPNPFIRCRDLSNSTDLTNGTPISLKGHTIMTDMLSATAENNTKIVKGTSDVEEIIMYNEKLTNMDTPPTRQAMRGGRNTELCMADSICRVRNVPRNPVPASSSQPVQSRRTELVTTGGIQGLIKPNMNIKNVI</sequence>
<comment type="caution">
    <text evidence="1">The sequence shown here is derived from an EMBL/GenBank/DDBJ whole genome shotgun (WGS) entry which is preliminary data.</text>
</comment>
<dbReference type="EMBL" id="LNIX01000005">
    <property type="protein sequence ID" value="OXA54301.1"/>
    <property type="molecule type" value="Genomic_DNA"/>
</dbReference>
<accession>A0A226EC10</accession>
<evidence type="ECO:0000313" key="1">
    <source>
        <dbReference type="EMBL" id="OXA54301.1"/>
    </source>
</evidence>
<dbReference type="Proteomes" id="UP000198287">
    <property type="component" value="Unassembled WGS sequence"/>
</dbReference>
<evidence type="ECO:0000313" key="2">
    <source>
        <dbReference type="Proteomes" id="UP000198287"/>
    </source>
</evidence>
<dbReference type="AlphaFoldDB" id="A0A226EC10"/>
<gene>
    <name evidence="1" type="ORF">Fcan01_11271</name>
</gene>
<proteinExistence type="predicted"/>
<keyword evidence="2" id="KW-1185">Reference proteome</keyword>